<keyword evidence="2" id="KW-0540">Nuclease</keyword>
<keyword evidence="1" id="KW-0698">rRNA processing</keyword>
<dbReference type="AlphaFoldDB" id="A0A8H5ETM8"/>
<comment type="caution">
    <text evidence="8">The sequence shown here is derived from an EMBL/GenBank/DDBJ whole genome shotgun (WGS) entry which is preliminary data.</text>
</comment>
<dbReference type="SMART" id="SM00479">
    <property type="entry name" value="EXOIII"/>
    <property type="match status" value="1"/>
</dbReference>
<dbReference type="PANTHER" id="PTHR12801:SF45">
    <property type="entry name" value="RNA EXONUCLEASE 4"/>
    <property type="match status" value="1"/>
</dbReference>
<dbReference type="GO" id="GO:0006364">
    <property type="term" value="P:rRNA processing"/>
    <property type="evidence" value="ECO:0007669"/>
    <property type="project" value="UniProtKB-KW"/>
</dbReference>
<reference evidence="8 9" key="1">
    <citation type="journal article" date="2020" name="ISME J.">
        <title>Uncovering the hidden diversity of litter-decomposition mechanisms in mushroom-forming fungi.</title>
        <authorList>
            <person name="Floudas D."/>
            <person name="Bentzer J."/>
            <person name="Ahren D."/>
            <person name="Johansson T."/>
            <person name="Persson P."/>
            <person name="Tunlid A."/>
        </authorList>
    </citation>
    <scope>NUCLEOTIDE SEQUENCE [LARGE SCALE GENOMIC DNA]</scope>
    <source>
        <strain evidence="8 9">CBS 101986</strain>
    </source>
</reference>
<evidence type="ECO:0000256" key="3">
    <source>
        <dbReference type="ARBA" id="ARBA00022801"/>
    </source>
</evidence>
<comment type="function">
    <text evidence="5">Exoribonuclease involved in ribosome biosynthesis. Involved in the processing of ITS1, the internal transcribed spacer localized between the 18S and 5.8S rRNAs.</text>
</comment>
<name>A0A8H5ETM8_9AGAR</name>
<dbReference type="SUPFAM" id="SSF53098">
    <property type="entry name" value="Ribonuclease H-like"/>
    <property type="match status" value="1"/>
</dbReference>
<dbReference type="OrthoDB" id="8191639at2759"/>
<evidence type="ECO:0000256" key="1">
    <source>
        <dbReference type="ARBA" id="ARBA00022552"/>
    </source>
</evidence>
<dbReference type="GO" id="GO:0004527">
    <property type="term" value="F:exonuclease activity"/>
    <property type="evidence" value="ECO:0007669"/>
    <property type="project" value="UniProtKB-KW"/>
</dbReference>
<dbReference type="InterPro" id="IPR013520">
    <property type="entry name" value="Ribonucl_H"/>
</dbReference>
<organism evidence="8 9">
    <name type="scientific">Psilocybe cf. subviscida</name>
    <dbReference type="NCBI Taxonomy" id="2480587"/>
    <lineage>
        <taxon>Eukaryota</taxon>
        <taxon>Fungi</taxon>
        <taxon>Dikarya</taxon>
        <taxon>Basidiomycota</taxon>
        <taxon>Agaricomycotina</taxon>
        <taxon>Agaricomycetes</taxon>
        <taxon>Agaricomycetidae</taxon>
        <taxon>Agaricales</taxon>
        <taxon>Agaricineae</taxon>
        <taxon>Strophariaceae</taxon>
        <taxon>Psilocybe</taxon>
    </lineage>
</organism>
<evidence type="ECO:0000256" key="2">
    <source>
        <dbReference type="ARBA" id="ARBA00022722"/>
    </source>
</evidence>
<feature type="region of interest" description="Disordered" evidence="6">
    <location>
        <begin position="66"/>
        <end position="90"/>
    </location>
</feature>
<proteinExistence type="predicted"/>
<evidence type="ECO:0000313" key="8">
    <source>
        <dbReference type="EMBL" id="KAF5311981.1"/>
    </source>
</evidence>
<dbReference type="InterPro" id="IPR012337">
    <property type="entry name" value="RNaseH-like_sf"/>
</dbReference>
<dbReference type="GO" id="GO:0005634">
    <property type="term" value="C:nucleus"/>
    <property type="evidence" value="ECO:0007669"/>
    <property type="project" value="TreeGrafter"/>
</dbReference>
<keyword evidence="4" id="KW-0269">Exonuclease</keyword>
<gene>
    <name evidence="8" type="ORF">D9619_003369</name>
</gene>
<dbReference type="Gene3D" id="3.30.420.10">
    <property type="entry name" value="Ribonuclease H-like superfamily/Ribonuclease H"/>
    <property type="match status" value="1"/>
</dbReference>
<evidence type="ECO:0000313" key="9">
    <source>
        <dbReference type="Proteomes" id="UP000567179"/>
    </source>
</evidence>
<dbReference type="InterPro" id="IPR047021">
    <property type="entry name" value="REXO1/3/4-like"/>
</dbReference>
<evidence type="ECO:0000256" key="6">
    <source>
        <dbReference type="SAM" id="MobiDB-lite"/>
    </source>
</evidence>
<accession>A0A8H5ETM8</accession>
<evidence type="ECO:0000256" key="4">
    <source>
        <dbReference type="ARBA" id="ARBA00022839"/>
    </source>
</evidence>
<dbReference type="PANTHER" id="PTHR12801">
    <property type="entry name" value="RNA EXONUCLEASE REXO1 / RECO3 FAMILY MEMBER-RELATED"/>
    <property type="match status" value="1"/>
</dbReference>
<keyword evidence="9" id="KW-1185">Reference proteome</keyword>
<dbReference type="EMBL" id="JAACJJ010000056">
    <property type="protein sequence ID" value="KAF5311981.1"/>
    <property type="molecule type" value="Genomic_DNA"/>
</dbReference>
<protein>
    <recommendedName>
        <fullName evidence="7">Exonuclease domain-containing protein</fullName>
    </recommendedName>
</protein>
<dbReference type="Proteomes" id="UP000567179">
    <property type="component" value="Unassembled WGS sequence"/>
</dbReference>
<evidence type="ECO:0000256" key="5">
    <source>
        <dbReference type="ARBA" id="ARBA00025599"/>
    </source>
</evidence>
<feature type="domain" description="Exonuclease" evidence="7">
    <location>
        <begin position="97"/>
        <end position="265"/>
    </location>
</feature>
<evidence type="ECO:0000259" key="7">
    <source>
        <dbReference type="SMART" id="SM00479"/>
    </source>
</evidence>
<dbReference type="InterPro" id="IPR036397">
    <property type="entry name" value="RNaseH_sf"/>
</dbReference>
<keyword evidence="3" id="KW-0378">Hydrolase</keyword>
<sequence length="286" mass="31739">MAAKSSGLKRTLVYRGSTAPFFCPPLDFCQPVQKKNTHPESPTSLCLMDRYPAGFTVNDIINPGLQSSSSTQPVQQLETPPPPPLGQQQQRYVPPQRYVGVGVVNVYSGSMEVDGRAVPVPMVARVSLIDYRGQILLDTYVRPTYPVSDYRSSETNITYTTLSNASLFVDIQRQVATLIQGKILVGHRIWNFLSVLGIRHSALDTRDLALFRPMRKRLKSDFVLELAVLVEVFMGRALGFQGEDSLEFSRAAMDLFRSCEGVFESAIAGGAWPCDLPPESYANHYT</sequence>
<dbReference type="GO" id="GO:0003676">
    <property type="term" value="F:nucleic acid binding"/>
    <property type="evidence" value="ECO:0007669"/>
    <property type="project" value="InterPro"/>
</dbReference>